<reference evidence="7" key="1">
    <citation type="submission" date="2021-01" db="UniProtKB">
        <authorList>
            <consortium name="EnsemblPlants"/>
        </authorList>
    </citation>
    <scope>IDENTIFICATION</scope>
</reference>
<feature type="transmembrane region" description="Helical" evidence="6">
    <location>
        <begin position="116"/>
        <end position="136"/>
    </location>
</feature>
<dbReference type="OMA" id="WIQMIIY"/>
<evidence type="ECO:0000256" key="3">
    <source>
        <dbReference type="ARBA" id="ARBA00022692"/>
    </source>
</evidence>
<proteinExistence type="inferred from homology"/>
<dbReference type="AlphaFoldDB" id="A0A7N0T433"/>
<feature type="transmembrane region" description="Helical" evidence="6">
    <location>
        <begin position="243"/>
        <end position="264"/>
    </location>
</feature>
<keyword evidence="2 6" id="KW-0813">Transport</keyword>
<name>A0A7N0T433_KALFE</name>
<comment type="similarity">
    <text evidence="1 6">Belongs to the purine permeases (TC 2.A.7.14) family.</text>
</comment>
<evidence type="ECO:0000313" key="7">
    <source>
        <dbReference type="EnsemblPlants" id="Kaladp0021s0077.1.v1.1"/>
    </source>
</evidence>
<feature type="transmembrane region" description="Helical" evidence="6">
    <location>
        <begin position="46"/>
        <end position="68"/>
    </location>
</feature>
<evidence type="ECO:0000256" key="2">
    <source>
        <dbReference type="ARBA" id="ARBA00022448"/>
    </source>
</evidence>
<keyword evidence="3 6" id="KW-0812">Transmembrane</keyword>
<comment type="subcellular location">
    <subcellularLocation>
        <location evidence="6">Membrane</location>
        <topology evidence="6">Multi-pass membrane protein</topology>
    </subcellularLocation>
</comment>
<dbReference type="Gramene" id="Kaladp0021s0077.1.v1.1">
    <property type="protein sequence ID" value="Kaladp0021s0077.1.v1.1"/>
    <property type="gene ID" value="Kaladp0021s0077.v1.1"/>
</dbReference>
<dbReference type="GO" id="GO:0016020">
    <property type="term" value="C:membrane"/>
    <property type="evidence" value="ECO:0007669"/>
    <property type="project" value="UniProtKB-SubCell"/>
</dbReference>
<dbReference type="PANTHER" id="PTHR31376:SF67">
    <property type="entry name" value="PURINE PERMEASE 6-RELATED"/>
    <property type="match status" value="1"/>
</dbReference>
<evidence type="ECO:0000313" key="8">
    <source>
        <dbReference type="Proteomes" id="UP000594263"/>
    </source>
</evidence>
<keyword evidence="8" id="KW-1185">Reference proteome</keyword>
<feature type="transmembrane region" description="Helical" evidence="6">
    <location>
        <begin position="313"/>
        <end position="334"/>
    </location>
</feature>
<keyword evidence="5 6" id="KW-0472">Membrane</keyword>
<feature type="transmembrane region" description="Helical" evidence="6">
    <location>
        <begin position="206"/>
        <end position="231"/>
    </location>
</feature>
<dbReference type="PANTHER" id="PTHR31376">
    <property type="entry name" value="OS09G0467300 PROTEIN-RELATED"/>
    <property type="match status" value="1"/>
</dbReference>
<dbReference type="GO" id="GO:0005345">
    <property type="term" value="F:purine nucleobase transmembrane transporter activity"/>
    <property type="evidence" value="ECO:0007669"/>
    <property type="project" value="UniProtKB-UniRule"/>
</dbReference>
<keyword evidence="4 6" id="KW-1133">Transmembrane helix</keyword>
<feature type="transmembrane region" description="Helical" evidence="6">
    <location>
        <begin position="142"/>
        <end position="162"/>
    </location>
</feature>
<feature type="transmembrane region" description="Helical" evidence="6">
    <location>
        <begin position="74"/>
        <end position="95"/>
    </location>
</feature>
<dbReference type="Proteomes" id="UP000594263">
    <property type="component" value="Unplaced"/>
</dbReference>
<accession>A0A7N0T433</accession>
<feature type="transmembrane region" description="Helical" evidence="6">
    <location>
        <begin position="174"/>
        <end position="191"/>
    </location>
</feature>
<dbReference type="EnsemblPlants" id="Kaladp0021s0077.1.v1.1">
    <property type="protein sequence ID" value="Kaladp0021s0077.1.v1.1"/>
    <property type="gene ID" value="Kaladp0021s0077.v1.1"/>
</dbReference>
<evidence type="ECO:0000256" key="1">
    <source>
        <dbReference type="ARBA" id="ARBA00006213"/>
    </source>
</evidence>
<evidence type="ECO:0000256" key="4">
    <source>
        <dbReference type="ARBA" id="ARBA00022989"/>
    </source>
</evidence>
<organism evidence="7 8">
    <name type="scientific">Kalanchoe fedtschenkoi</name>
    <name type="common">Lavender scallops</name>
    <name type="synonym">South American air plant</name>
    <dbReference type="NCBI Taxonomy" id="63787"/>
    <lineage>
        <taxon>Eukaryota</taxon>
        <taxon>Viridiplantae</taxon>
        <taxon>Streptophyta</taxon>
        <taxon>Embryophyta</taxon>
        <taxon>Tracheophyta</taxon>
        <taxon>Spermatophyta</taxon>
        <taxon>Magnoliopsida</taxon>
        <taxon>eudicotyledons</taxon>
        <taxon>Gunneridae</taxon>
        <taxon>Pentapetalae</taxon>
        <taxon>Saxifragales</taxon>
        <taxon>Crassulaceae</taxon>
        <taxon>Kalanchoe</taxon>
    </lineage>
</organism>
<evidence type="ECO:0000256" key="6">
    <source>
        <dbReference type="RuleBase" id="RU368015"/>
    </source>
</evidence>
<evidence type="ECO:0000256" key="5">
    <source>
        <dbReference type="ARBA" id="ARBA00023136"/>
    </source>
</evidence>
<sequence length="384" mass="41446">MLSSAQPLQRHIMAVVADMELGAQPQSGEAAAGPAKEVKFWWWARMALYTFLVLAGQTVATLLGRLYYDDGGKSKWMVTLVPLIGFPVFIPYLFTRSYKMAGKNLTHSEQRQRSPLAVGAVYLGLGLLLVGTNMLYSVGLLYLPVSTFSLICASQLAFNAVFSYFLNSQKFTPFIVNSLVLLTVSSTLLVLQPDSDSPAGVSKPNYAISFICTVAASAGYALLLSLTQLAFKKVLRKESVAAVVDLIIYQSAIAAAVAVIGLFASGEWNTIASEMNSFKLGASSYVSTLAGIAVGWQVFGLGALGLIYEISALFSNVISTLGLPLVPVFAVVFFREKMDGIKVISMLLAVWGFASYAYQQYMDQTEPERVASAPRPETSADQPL</sequence>
<dbReference type="InterPro" id="IPR030182">
    <property type="entry name" value="PUP_plant"/>
</dbReference>
<dbReference type="Pfam" id="PF16913">
    <property type="entry name" value="PUNUT"/>
    <property type="match status" value="1"/>
</dbReference>
<dbReference type="GO" id="GO:0015211">
    <property type="term" value="F:purine nucleoside transmembrane transporter activity"/>
    <property type="evidence" value="ECO:0007669"/>
    <property type="project" value="UniProtKB-UniRule"/>
</dbReference>
<comment type="caution">
    <text evidence="6">Lacks conserved residue(s) required for the propagation of feature annotation.</text>
</comment>
<protein>
    <recommendedName>
        <fullName evidence="6">Probable purine permease</fullName>
    </recommendedName>
</protein>
<feature type="transmembrane region" description="Helical" evidence="6">
    <location>
        <begin position="284"/>
        <end position="306"/>
    </location>
</feature>